<protein>
    <recommendedName>
        <fullName evidence="3">histidine kinase</fullName>
        <ecNumber evidence="3">2.7.13.3</ecNumber>
    </recommendedName>
</protein>
<dbReference type="SUPFAM" id="SSF158472">
    <property type="entry name" value="HAMP domain-like"/>
    <property type="match status" value="1"/>
</dbReference>
<keyword evidence="12" id="KW-1133">Transmembrane helix</keyword>
<dbReference type="PROSITE" id="PS50109">
    <property type="entry name" value="HIS_KIN"/>
    <property type="match status" value="1"/>
</dbReference>
<dbReference type="EMBL" id="CP097899">
    <property type="protein sequence ID" value="URN95780.1"/>
    <property type="molecule type" value="Genomic_DNA"/>
</dbReference>
<dbReference type="Pfam" id="PF02518">
    <property type="entry name" value="HATPase_c"/>
    <property type="match status" value="1"/>
</dbReference>
<evidence type="ECO:0000256" key="11">
    <source>
        <dbReference type="ARBA" id="ARBA00023136"/>
    </source>
</evidence>
<dbReference type="PROSITE" id="PS50885">
    <property type="entry name" value="HAMP"/>
    <property type="match status" value="1"/>
</dbReference>
<feature type="transmembrane region" description="Helical" evidence="12">
    <location>
        <begin position="21"/>
        <end position="38"/>
    </location>
</feature>
<dbReference type="CDD" id="cd06225">
    <property type="entry name" value="HAMP"/>
    <property type="match status" value="1"/>
</dbReference>
<dbReference type="Pfam" id="PF06580">
    <property type="entry name" value="His_kinase"/>
    <property type="match status" value="1"/>
</dbReference>
<keyword evidence="4" id="KW-1003">Cell membrane</keyword>
<evidence type="ECO:0000256" key="10">
    <source>
        <dbReference type="ARBA" id="ARBA00023012"/>
    </source>
</evidence>
<dbReference type="GO" id="GO:0000155">
    <property type="term" value="F:phosphorelay sensor kinase activity"/>
    <property type="evidence" value="ECO:0007669"/>
    <property type="project" value="InterPro"/>
</dbReference>
<dbReference type="EC" id="2.7.13.3" evidence="3"/>
<evidence type="ECO:0000259" key="14">
    <source>
        <dbReference type="PROSITE" id="PS50885"/>
    </source>
</evidence>
<dbReference type="PANTHER" id="PTHR34220:SF7">
    <property type="entry name" value="SENSOR HISTIDINE KINASE YPDA"/>
    <property type="match status" value="1"/>
</dbReference>
<feature type="transmembrane region" description="Helical" evidence="12">
    <location>
        <begin position="317"/>
        <end position="336"/>
    </location>
</feature>
<evidence type="ECO:0000256" key="9">
    <source>
        <dbReference type="ARBA" id="ARBA00022840"/>
    </source>
</evidence>
<dbReference type="SMART" id="SM00304">
    <property type="entry name" value="HAMP"/>
    <property type="match status" value="1"/>
</dbReference>
<dbReference type="InterPro" id="IPR005467">
    <property type="entry name" value="His_kinase_dom"/>
</dbReference>
<name>A0A9J6ZIA7_9BACL</name>
<dbReference type="InterPro" id="IPR003660">
    <property type="entry name" value="HAMP_dom"/>
</dbReference>
<dbReference type="GO" id="GO:0005524">
    <property type="term" value="F:ATP binding"/>
    <property type="evidence" value="ECO:0007669"/>
    <property type="project" value="UniProtKB-KW"/>
</dbReference>
<keyword evidence="7" id="KW-0547">Nucleotide-binding</keyword>
<proteinExistence type="predicted"/>
<dbReference type="InterPro" id="IPR050640">
    <property type="entry name" value="Bact_2-comp_sensor_kinase"/>
</dbReference>
<evidence type="ECO:0000313" key="15">
    <source>
        <dbReference type="EMBL" id="URN95780.1"/>
    </source>
</evidence>
<comment type="subcellular location">
    <subcellularLocation>
        <location evidence="2">Cell membrane</location>
        <topology evidence="2">Multi-pass membrane protein</topology>
    </subcellularLocation>
</comment>
<dbReference type="PANTHER" id="PTHR34220">
    <property type="entry name" value="SENSOR HISTIDINE KINASE YPDA"/>
    <property type="match status" value="1"/>
</dbReference>
<dbReference type="SUPFAM" id="SSF55874">
    <property type="entry name" value="ATPase domain of HSP90 chaperone/DNA topoisomerase II/histidine kinase"/>
    <property type="match status" value="1"/>
</dbReference>
<sequence length="615" mass="71365">MRLGWNNGKHRGYIPIGYKLMLSYLVFILVLVTVNGYVSHSMYDSSMRKQIKSNIQSTLVQIRDNVAYKSDDLVRISSTLYEDENLIESLKLKTDNSMMINTHFKEVITPKLESASKSIGINLRLFLYVGNETIPEQYYNYDINNYDIYERGSWKNSLQTYNIYHLARIEQKSWYDSLPDERYGFTKLWTQVEDDKQSNRMSMIRRIVDLQNPLNVTEVGVMRFSVSRDEFFESVDHRKLGEGAVLIVQDRNGNIIYASDATKEQELEQNVLASQQNFDLDGEYLKLDEYLPEQNWTLVAYVPLTTIQQEAVRVRTYIIAICILCSILFIFLGIYMSGYFSKRIMKFIFVLNAFREGDLHKRISYKGKDEFSQIATALNSMGEDFEALIKKVYITQLEKKEAELEMLQTQINPHFLYNTLSSINQLAKFGENEKLQQMVVELAKFYRLTLNSGRTLIPVSSEVEQANAYLNIQKVKYGHRLEVTLDVDVDVWKYETIKLILQPFIENVLNHAWSGGDRIHIRIVALLEGNDIIYRVIDDGMGVKQERIAEILNASNESETGFGIRNIHQRVQLQYGEQYGVSIFSKRGIGTSVNIRIPARKRRLFAENDKESNDN</sequence>
<evidence type="ECO:0000256" key="6">
    <source>
        <dbReference type="ARBA" id="ARBA00022679"/>
    </source>
</evidence>
<keyword evidence="8 15" id="KW-0418">Kinase</keyword>
<dbReference type="Pfam" id="PF00672">
    <property type="entry name" value="HAMP"/>
    <property type="match status" value="1"/>
</dbReference>
<organism evidence="15 16">
    <name type="scientific">Candidatus Pristimantibacillus lignocellulolyticus</name>
    <dbReference type="NCBI Taxonomy" id="2994561"/>
    <lineage>
        <taxon>Bacteria</taxon>
        <taxon>Bacillati</taxon>
        <taxon>Bacillota</taxon>
        <taxon>Bacilli</taxon>
        <taxon>Bacillales</taxon>
        <taxon>Paenibacillaceae</taxon>
        <taxon>Candidatus Pristimantibacillus</taxon>
    </lineage>
</organism>
<dbReference type="AlphaFoldDB" id="A0A9J6ZIA7"/>
<feature type="domain" description="Histidine kinase" evidence="13">
    <location>
        <begin position="497"/>
        <end position="601"/>
    </location>
</feature>
<keyword evidence="5" id="KW-0597">Phosphoprotein</keyword>
<feature type="domain" description="HAMP" evidence="14">
    <location>
        <begin position="350"/>
        <end position="390"/>
    </location>
</feature>
<dbReference type="Proteomes" id="UP001056756">
    <property type="component" value="Chromosome"/>
</dbReference>
<evidence type="ECO:0000256" key="12">
    <source>
        <dbReference type="SAM" id="Phobius"/>
    </source>
</evidence>
<keyword evidence="9" id="KW-0067">ATP-binding</keyword>
<dbReference type="InterPro" id="IPR003594">
    <property type="entry name" value="HATPase_dom"/>
</dbReference>
<dbReference type="Gene3D" id="6.10.340.10">
    <property type="match status" value="1"/>
</dbReference>
<dbReference type="Gene3D" id="3.30.565.10">
    <property type="entry name" value="Histidine kinase-like ATPase, C-terminal domain"/>
    <property type="match status" value="1"/>
</dbReference>
<evidence type="ECO:0000313" key="16">
    <source>
        <dbReference type="Proteomes" id="UP001056756"/>
    </source>
</evidence>
<dbReference type="InterPro" id="IPR010559">
    <property type="entry name" value="Sig_transdc_His_kin_internal"/>
</dbReference>
<evidence type="ECO:0000256" key="3">
    <source>
        <dbReference type="ARBA" id="ARBA00012438"/>
    </source>
</evidence>
<reference evidence="15" key="1">
    <citation type="submission" date="2022-05" db="EMBL/GenBank/DDBJ databases">
        <title>Novel bacterial taxa in a minimal lignocellulolytic consortium and its capacity to transform plastics disclosed by genome-resolved metagenomics.</title>
        <authorList>
            <person name="Rodriguez C.A.D."/>
            <person name="Diaz-Garcia L."/>
            <person name="Herrera K."/>
            <person name="Tarazona N.A."/>
            <person name="Sproer C."/>
            <person name="Overmann J."/>
            <person name="Jimenez D.J."/>
        </authorList>
    </citation>
    <scope>NUCLEOTIDE SEQUENCE</scope>
    <source>
        <strain evidence="15">MAG5</strain>
    </source>
</reference>
<keyword evidence="11 12" id="KW-0472">Membrane</keyword>
<dbReference type="KEGG" id="plig:NAG76_05915"/>
<comment type="catalytic activity">
    <reaction evidence="1">
        <text>ATP + protein L-histidine = ADP + protein N-phospho-L-histidine.</text>
        <dbReference type="EC" id="2.7.13.3"/>
    </reaction>
</comment>
<evidence type="ECO:0000256" key="8">
    <source>
        <dbReference type="ARBA" id="ARBA00022777"/>
    </source>
</evidence>
<evidence type="ECO:0000256" key="2">
    <source>
        <dbReference type="ARBA" id="ARBA00004651"/>
    </source>
</evidence>
<evidence type="ECO:0000259" key="13">
    <source>
        <dbReference type="PROSITE" id="PS50109"/>
    </source>
</evidence>
<evidence type="ECO:0000256" key="1">
    <source>
        <dbReference type="ARBA" id="ARBA00000085"/>
    </source>
</evidence>
<gene>
    <name evidence="15" type="ORF">NAG76_05915</name>
</gene>
<accession>A0A9J6ZIA7</accession>
<keyword evidence="6" id="KW-0808">Transferase</keyword>
<keyword evidence="12" id="KW-0812">Transmembrane</keyword>
<evidence type="ECO:0000256" key="7">
    <source>
        <dbReference type="ARBA" id="ARBA00022741"/>
    </source>
</evidence>
<evidence type="ECO:0000256" key="5">
    <source>
        <dbReference type="ARBA" id="ARBA00022553"/>
    </source>
</evidence>
<dbReference type="GO" id="GO:0005886">
    <property type="term" value="C:plasma membrane"/>
    <property type="evidence" value="ECO:0007669"/>
    <property type="project" value="UniProtKB-SubCell"/>
</dbReference>
<dbReference type="InterPro" id="IPR036890">
    <property type="entry name" value="HATPase_C_sf"/>
</dbReference>
<keyword evidence="10" id="KW-0902">Two-component regulatory system</keyword>
<evidence type="ECO:0000256" key="4">
    <source>
        <dbReference type="ARBA" id="ARBA00022475"/>
    </source>
</evidence>